<evidence type="ECO:0000256" key="3">
    <source>
        <dbReference type="ARBA" id="ARBA00022729"/>
    </source>
</evidence>
<feature type="signal peptide" evidence="4">
    <location>
        <begin position="1"/>
        <end position="28"/>
    </location>
</feature>
<accession>A0ABU5IFU8</accession>
<dbReference type="SUPFAM" id="SSF53850">
    <property type="entry name" value="Periplasmic binding protein-like II"/>
    <property type="match status" value="1"/>
</dbReference>
<dbReference type="PANTHER" id="PTHR30632">
    <property type="entry name" value="MOLYBDATE-BINDING PERIPLASMIC PROTEIN"/>
    <property type="match status" value="1"/>
</dbReference>
<keyword evidence="3 4" id="KW-0732">Signal</keyword>
<sequence>MTQTCRQWIVRCAGALVALAAAASPALAQRLTVAMDDSLGDAMKAVALEFTASHGGVSVSFLAGASGALLEQLGHDTTADVLVVGDVQTLELGEQRRLLVPAVLNVFASNALVLVVPMSAGLPVQRLSDLARPEVMRIAMGRPTSVPAGRYAREAINAQRLWSSLQRKVVIVESVHEVLDLVASSDADAGLVFATDVAAAAGRVRVVQTLPLGTPIHHAAAVVAGSRNPALAREFVAYLRSEPARVVFRQFGFGVP</sequence>
<name>A0ABU5IFU8_9BURK</name>
<comment type="similarity">
    <text evidence="1">Belongs to the bacterial solute-binding protein ModA family.</text>
</comment>
<gene>
    <name evidence="5" type="primary">modA</name>
    <name evidence="5" type="ORF">SM757_09615</name>
</gene>
<dbReference type="Pfam" id="PF13531">
    <property type="entry name" value="SBP_bac_11"/>
    <property type="match status" value="1"/>
</dbReference>
<reference evidence="5 6" key="1">
    <citation type="submission" date="2023-11" db="EMBL/GenBank/DDBJ databases">
        <title>Draft genome of Azohydromonas lata strain H1 (DSM1123), a polyhydroxyalkanoate producer.</title>
        <authorList>
            <person name="Traversa D."/>
            <person name="D'Addabbo P."/>
            <person name="Pazzani C."/>
            <person name="Manzari C."/>
            <person name="Chiara M."/>
            <person name="Scrascia M."/>
        </authorList>
    </citation>
    <scope>NUCLEOTIDE SEQUENCE [LARGE SCALE GENOMIC DNA]</scope>
    <source>
        <strain evidence="5 6">H1</strain>
    </source>
</reference>
<dbReference type="EMBL" id="JAXOJX010000012">
    <property type="protein sequence ID" value="MDZ5456828.1"/>
    <property type="molecule type" value="Genomic_DNA"/>
</dbReference>
<evidence type="ECO:0000313" key="6">
    <source>
        <dbReference type="Proteomes" id="UP001293718"/>
    </source>
</evidence>
<dbReference type="NCBIfam" id="TIGR01256">
    <property type="entry name" value="modA"/>
    <property type="match status" value="1"/>
</dbReference>
<dbReference type="PANTHER" id="PTHR30632:SF0">
    <property type="entry name" value="SULFATE-BINDING PROTEIN"/>
    <property type="match status" value="1"/>
</dbReference>
<dbReference type="InterPro" id="IPR005950">
    <property type="entry name" value="ModA"/>
</dbReference>
<dbReference type="PIRSF" id="PIRSF004846">
    <property type="entry name" value="ModA"/>
    <property type="match status" value="1"/>
</dbReference>
<comment type="caution">
    <text evidence="5">The sequence shown here is derived from an EMBL/GenBank/DDBJ whole genome shotgun (WGS) entry which is preliminary data.</text>
</comment>
<keyword evidence="2" id="KW-0479">Metal-binding</keyword>
<dbReference type="RefSeq" id="WP_322465266.1">
    <property type="nucleotide sequence ID" value="NZ_JAXOJX010000012.1"/>
</dbReference>
<proteinExistence type="inferred from homology"/>
<evidence type="ECO:0000256" key="4">
    <source>
        <dbReference type="SAM" id="SignalP"/>
    </source>
</evidence>
<dbReference type="Gene3D" id="3.40.190.10">
    <property type="entry name" value="Periplasmic binding protein-like II"/>
    <property type="match status" value="2"/>
</dbReference>
<protein>
    <submittedName>
        <fullName evidence="5">Molybdate ABC transporter substrate-binding protein</fullName>
    </submittedName>
</protein>
<organism evidence="5 6">
    <name type="scientific">Azohydromonas lata</name>
    <dbReference type="NCBI Taxonomy" id="45677"/>
    <lineage>
        <taxon>Bacteria</taxon>
        <taxon>Pseudomonadati</taxon>
        <taxon>Pseudomonadota</taxon>
        <taxon>Betaproteobacteria</taxon>
        <taxon>Burkholderiales</taxon>
        <taxon>Sphaerotilaceae</taxon>
        <taxon>Azohydromonas</taxon>
    </lineage>
</organism>
<dbReference type="InterPro" id="IPR050682">
    <property type="entry name" value="ModA/WtpA"/>
</dbReference>
<keyword evidence="6" id="KW-1185">Reference proteome</keyword>
<evidence type="ECO:0000256" key="2">
    <source>
        <dbReference type="ARBA" id="ARBA00022723"/>
    </source>
</evidence>
<feature type="chain" id="PRO_5045804771" evidence="4">
    <location>
        <begin position="29"/>
        <end position="256"/>
    </location>
</feature>
<evidence type="ECO:0000256" key="1">
    <source>
        <dbReference type="ARBA" id="ARBA00009175"/>
    </source>
</evidence>
<dbReference type="Proteomes" id="UP001293718">
    <property type="component" value="Unassembled WGS sequence"/>
</dbReference>
<evidence type="ECO:0000313" key="5">
    <source>
        <dbReference type="EMBL" id="MDZ5456828.1"/>
    </source>
</evidence>